<dbReference type="InterPro" id="IPR014991">
    <property type="entry name" value="DUF1840"/>
</dbReference>
<sequence>MMVTFQSTAAPNVVMLRDLAQYLLGLIGLRLDTRGVILHDELSGAIRCLEAAITDEEKSEFTLDSGQSLRGRNMESGSGLSQRAWPFLDMMRQAHRQNADIIWGL</sequence>
<accession>A0A6J5H3U1</accession>
<protein>
    <recommendedName>
        <fullName evidence="3">DUF1840 domain-containing protein</fullName>
    </recommendedName>
</protein>
<evidence type="ECO:0000313" key="1">
    <source>
        <dbReference type="EMBL" id="CAB3810030.1"/>
    </source>
</evidence>
<dbReference type="RefSeq" id="WP_175198447.1">
    <property type="nucleotide sequence ID" value="NZ_CADIKL010000075.1"/>
</dbReference>
<evidence type="ECO:0000313" key="2">
    <source>
        <dbReference type="Proteomes" id="UP000494119"/>
    </source>
</evidence>
<proteinExistence type="predicted"/>
<reference evidence="1 2" key="1">
    <citation type="submission" date="2020-04" db="EMBL/GenBank/DDBJ databases">
        <authorList>
            <person name="De Canck E."/>
        </authorList>
    </citation>
    <scope>NUCLEOTIDE SEQUENCE [LARGE SCALE GENOMIC DNA]</scope>
    <source>
        <strain evidence="1 2">LMG 28688</strain>
    </source>
</reference>
<dbReference type="EMBL" id="CADIKL010000075">
    <property type="protein sequence ID" value="CAB3810030.1"/>
    <property type="molecule type" value="Genomic_DNA"/>
</dbReference>
<evidence type="ECO:0008006" key="3">
    <source>
        <dbReference type="Google" id="ProtNLM"/>
    </source>
</evidence>
<name>A0A6J5H3U1_9BURK</name>
<gene>
    <name evidence="1" type="ORF">LMG28688_07127</name>
</gene>
<organism evidence="1 2">
    <name type="scientific">Paraburkholderia caffeinitolerans</name>
    <dbReference type="NCBI Taxonomy" id="1723730"/>
    <lineage>
        <taxon>Bacteria</taxon>
        <taxon>Pseudomonadati</taxon>
        <taxon>Pseudomonadota</taxon>
        <taxon>Betaproteobacteria</taxon>
        <taxon>Burkholderiales</taxon>
        <taxon>Burkholderiaceae</taxon>
        <taxon>Paraburkholderia</taxon>
    </lineage>
</organism>
<keyword evidence="2" id="KW-1185">Reference proteome</keyword>
<dbReference type="Pfam" id="PF08895">
    <property type="entry name" value="DUF1840"/>
    <property type="match status" value="1"/>
</dbReference>
<dbReference type="Proteomes" id="UP000494119">
    <property type="component" value="Unassembled WGS sequence"/>
</dbReference>
<dbReference type="AlphaFoldDB" id="A0A6J5H3U1"/>